<accession>A0ACB9GPA9</accession>
<name>A0ACB9GPA9_9ASTR</name>
<comment type="caution">
    <text evidence="1">The sequence shown here is derived from an EMBL/GenBank/DDBJ whole genome shotgun (WGS) entry which is preliminary data.</text>
</comment>
<organism evidence="1 2">
    <name type="scientific">Smallanthus sonchifolius</name>
    <dbReference type="NCBI Taxonomy" id="185202"/>
    <lineage>
        <taxon>Eukaryota</taxon>
        <taxon>Viridiplantae</taxon>
        <taxon>Streptophyta</taxon>
        <taxon>Embryophyta</taxon>
        <taxon>Tracheophyta</taxon>
        <taxon>Spermatophyta</taxon>
        <taxon>Magnoliopsida</taxon>
        <taxon>eudicotyledons</taxon>
        <taxon>Gunneridae</taxon>
        <taxon>Pentapetalae</taxon>
        <taxon>asterids</taxon>
        <taxon>campanulids</taxon>
        <taxon>Asterales</taxon>
        <taxon>Asteraceae</taxon>
        <taxon>Asteroideae</taxon>
        <taxon>Heliantheae alliance</taxon>
        <taxon>Millerieae</taxon>
        <taxon>Smallanthus</taxon>
    </lineage>
</organism>
<dbReference type="EMBL" id="CM042031">
    <property type="protein sequence ID" value="KAI3784921.1"/>
    <property type="molecule type" value="Genomic_DNA"/>
</dbReference>
<keyword evidence="2" id="KW-1185">Reference proteome</keyword>
<reference evidence="2" key="1">
    <citation type="journal article" date="2022" name="Mol. Ecol. Resour.">
        <title>The genomes of chicory, endive, great burdock and yacon provide insights into Asteraceae palaeo-polyploidization history and plant inulin production.</title>
        <authorList>
            <person name="Fan W."/>
            <person name="Wang S."/>
            <person name="Wang H."/>
            <person name="Wang A."/>
            <person name="Jiang F."/>
            <person name="Liu H."/>
            <person name="Zhao H."/>
            <person name="Xu D."/>
            <person name="Zhang Y."/>
        </authorList>
    </citation>
    <scope>NUCLEOTIDE SEQUENCE [LARGE SCALE GENOMIC DNA]</scope>
    <source>
        <strain evidence="2">cv. Yunnan</strain>
    </source>
</reference>
<sequence length="164" mass="17755">MHQTFPIPSHLYSFIYFFIFLQSHLFSPHFIYKKMGRGVSCGGGQSSLGYLFGSGEETGDNTQPPPEKPSDDAAATTEPPPDSSEPSDTNTGTETDETSEKPPESFSVINQNPNSSTHDSTTNNYHRADGQNCGNFITDRPSTKVHAAPGGNSSLGYLFGDDKK</sequence>
<evidence type="ECO:0000313" key="2">
    <source>
        <dbReference type="Proteomes" id="UP001056120"/>
    </source>
</evidence>
<evidence type="ECO:0000313" key="1">
    <source>
        <dbReference type="EMBL" id="KAI3784921.1"/>
    </source>
</evidence>
<dbReference type="Proteomes" id="UP001056120">
    <property type="component" value="Linkage Group LG14"/>
</dbReference>
<proteinExistence type="predicted"/>
<protein>
    <submittedName>
        <fullName evidence="1">Uncharacterized protein</fullName>
    </submittedName>
</protein>
<gene>
    <name evidence="1" type="ORF">L1987_44029</name>
</gene>
<reference evidence="1 2" key="2">
    <citation type="journal article" date="2022" name="Mol. Ecol. Resour.">
        <title>The genomes of chicory, endive, great burdock and yacon provide insights into Asteraceae paleo-polyploidization history and plant inulin production.</title>
        <authorList>
            <person name="Fan W."/>
            <person name="Wang S."/>
            <person name="Wang H."/>
            <person name="Wang A."/>
            <person name="Jiang F."/>
            <person name="Liu H."/>
            <person name="Zhao H."/>
            <person name="Xu D."/>
            <person name="Zhang Y."/>
        </authorList>
    </citation>
    <scope>NUCLEOTIDE SEQUENCE [LARGE SCALE GENOMIC DNA]</scope>
    <source>
        <strain evidence="2">cv. Yunnan</strain>
        <tissue evidence="1">Leaves</tissue>
    </source>
</reference>